<dbReference type="Proteomes" id="UP000596742">
    <property type="component" value="Unassembled WGS sequence"/>
</dbReference>
<dbReference type="EMBL" id="UYJE01006727">
    <property type="protein sequence ID" value="VDI48392.1"/>
    <property type="molecule type" value="Genomic_DNA"/>
</dbReference>
<organism evidence="1 2">
    <name type="scientific">Mytilus galloprovincialis</name>
    <name type="common">Mediterranean mussel</name>
    <dbReference type="NCBI Taxonomy" id="29158"/>
    <lineage>
        <taxon>Eukaryota</taxon>
        <taxon>Metazoa</taxon>
        <taxon>Spiralia</taxon>
        <taxon>Lophotrochozoa</taxon>
        <taxon>Mollusca</taxon>
        <taxon>Bivalvia</taxon>
        <taxon>Autobranchia</taxon>
        <taxon>Pteriomorphia</taxon>
        <taxon>Mytilida</taxon>
        <taxon>Mytiloidea</taxon>
        <taxon>Mytilidae</taxon>
        <taxon>Mytilinae</taxon>
        <taxon>Mytilus</taxon>
    </lineage>
</organism>
<gene>
    <name evidence="1" type="ORF">MGAL_10B076285</name>
</gene>
<protein>
    <submittedName>
        <fullName evidence="1">Uncharacterized protein</fullName>
    </submittedName>
</protein>
<accession>A0A8B6FFH7</accession>
<name>A0A8B6FFH7_MYTGA</name>
<dbReference type="OrthoDB" id="1045822at2759"/>
<reference evidence="1" key="1">
    <citation type="submission" date="2018-11" db="EMBL/GenBank/DDBJ databases">
        <authorList>
            <person name="Alioto T."/>
            <person name="Alioto T."/>
        </authorList>
    </citation>
    <scope>NUCLEOTIDE SEQUENCE</scope>
</reference>
<comment type="caution">
    <text evidence="1">The sequence shown here is derived from an EMBL/GenBank/DDBJ whole genome shotgun (WGS) entry which is preliminary data.</text>
</comment>
<proteinExistence type="predicted"/>
<evidence type="ECO:0000313" key="1">
    <source>
        <dbReference type="EMBL" id="VDI48392.1"/>
    </source>
</evidence>
<dbReference type="AlphaFoldDB" id="A0A8B6FFH7"/>
<sequence length="184" mass="20641">MAEMNTAPEQSMGGQFQPQQLQQNTTVIVNQPSAPTNQLLIGPIHGTREWSSGLFDVCNGMGNSVFTFFCYCLTIKDLSRRIGERGLTGCVPSADINIRTRIRTLGGIRVQYVTTASPLHFVKCAQPVRNNENYVLWEFKTVVLIVLGPKDLLGCMKYYMAPHYLSYHASCEYKTADYAKCILF</sequence>
<evidence type="ECO:0000313" key="2">
    <source>
        <dbReference type="Proteomes" id="UP000596742"/>
    </source>
</evidence>
<keyword evidence="2" id="KW-1185">Reference proteome</keyword>